<dbReference type="OrthoDB" id="5242095at2"/>
<evidence type="ECO:0000313" key="4">
    <source>
        <dbReference type="EMBL" id="RNL79887.1"/>
    </source>
</evidence>
<feature type="region of interest" description="Disordered" evidence="2">
    <location>
        <begin position="206"/>
        <end position="228"/>
    </location>
</feature>
<accession>A0A3N0DWA1</accession>
<proteinExistence type="predicted"/>
<dbReference type="EMBL" id="RJSG01000002">
    <property type="protein sequence ID" value="RNL79887.1"/>
    <property type="molecule type" value="Genomic_DNA"/>
</dbReference>
<dbReference type="Gene3D" id="1.10.1660.10">
    <property type="match status" value="1"/>
</dbReference>
<dbReference type="PRINTS" id="PR00040">
    <property type="entry name" value="HTHMERR"/>
</dbReference>
<dbReference type="Pfam" id="PF13411">
    <property type="entry name" value="MerR_1"/>
    <property type="match status" value="1"/>
</dbReference>
<dbReference type="InterPro" id="IPR009061">
    <property type="entry name" value="DNA-bd_dom_put_sf"/>
</dbReference>
<reference evidence="4 5" key="1">
    <citation type="submission" date="2018-11" db="EMBL/GenBank/DDBJ databases">
        <authorList>
            <person name="Li F."/>
        </authorList>
    </citation>
    <scope>NUCLEOTIDE SEQUENCE [LARGE SCALE GENOMIC DNA]</scope>
    <source>
        <strain evidence="4 5">KIS18-7</strain>
    </source>
</reference>
<comment type="caution">
    <text evidence="4">The sequence shown here is derived from an EMBL/GenBank/DDBJ whole genome shotgun (WGS) entry which is preliminary data.</text>
</comment>
<dbReference type="GO" id="GO:0003677">
    <property type="term" value="F:DNA binding"/>
    <property type="evidence" value="ECO:0007669"/>
    <property type="project" value="UniProtKB-KW"/>
</dbReference>
<name>A0A3N0DWA1_9ACTN</name>
<dbReference type="InterPro" id="IPR000551">
    <property type="entry name" value="MerR-type_HTH_dom"/>
</dbReference>
<evidence type="ECO:0000256" key="1">
    <source>
        <dbReference type="ARBA" id="ARBA00023125"/>
    </source>
</evidence>
<evidence type="ECO:0000256" key="2">
    <source>
        <dbReference type="SAM" id="MobiDB-lite"/>
    </source>
</evidence>
<dbReference type="PROSITE" id="PS50937">
    <property type="entry name" value="HTH_MERR_2"/>
    <property type="match status" value="1"/>
</dbReference>
<gene>
    <name evidence="4" type="ORF">EFL95_13175</name>
</gene>
<dbReference type="PANTHER" id="PTHR30204:SF98">
    <property type="entry name" value="HTH-TYPE TRANSCRIPTIONAL REGULATOR ADHR"/>
    <property type="match status" value="1"/>
</dbReference>
<dbReference type="CDD" id="cd04780">
    <property type="entry name" value="HTH_MerR-like_sg5"/>
    <property type="match status" value="1"/>
</dbReference>
<dbReference type="PANTHER" id="PTHR30204">
    <property type="entry name" value="REDOX-CYCLING DRUG-SENSING TRANSCRIPTIONAL ACTIVATOR SOXR"/>
    <property type="match status" value="1"/>
</dbReference>
<feature type="domain" description="HTH merR-type" evidence="3">
    <location>
        <begin position="1"/>
        <end position="73"/>
    </location>
</feature>
<evidence type="ECO:0000313" key="5">
    <source>
        <dbReference type="Proteomes" id="UP000277094"/>
    </source>
</evidence>
<feature type="compositionally biased region" description="Basic and acidic residues" evidence="2">
    <location>
        <begin position="210"/>
        <end position="228"/>
    </location>
</feature>
<keyword evidence="1" id="KW-0238">DNA-binding</keyword>
<dbReference type="SUPFAM" id="SSF46955">
    <property type="entry name" value="Putative DNA-binding domain"/>
    <property type="match status" value="1"/>
</dbReference>
<keyword evidence="5" id="KW-1185">Reference proteome</keyword>
<protein>
    <submittedName>
        <fullName evidence="4">MerR family transcriptional regulator</fullName>
    </submittedName>
</protein>
<dbReference type="GO" id="GO:0003700">
    <property type="term" value="F:DNA-binding transcription factor activity"/>
    <property type="evidence" value="ECO:0007669"/>
    <property type="project" value="InterPro"/>
</dbReference>
<dbReference type="AlphaFoldDB" id="A0A3N0DWA1"/>
<evidence type="ECO:0000259" key="3">
    <source>
        <dbReference type="PROSITE" id="PS50937"/>
    </source>
</evidence>
<dbReference type="Proteomes" id="UP000277094">
    <property type="component" value="Unassembled WGS sequence"/>
</dbReference>
<sequence>MIPMWMAELSRLSGLSVPTIKFYLREGLLPAGTATGATRSTYDESHVRRLRLIRALTDVAGLRLDTVKQVLDGIDSAESWHDAVGSAHTRLAGTGEDSAPPTEASLARVDALLEIQGWQLAPGHPQAEILARALDALDEVGHPMSEDMLWFYAHAIRPIAMEEVLWVHSDEHGEEIEADVESAVVRTILTEPVILALRRIGQENVSRQLNEPKPDVPPDMRMWPERDR</sequence>
<dbReference type="SMART" id="SM00422">
    <property type="entry name" value="HTH_MERR"/>
    <property type="match status" value="1"/>
</dbReference>
<dbReference type="InterPro" id="IPR047057">
    <property type="entry name" value="MerR_fam"/>
</dbReference>
<organism evidence="4 5">
    <name type="scientific">Nocardioides marmorisolisilvae</name>
    <dbReference type="NCBI Taxonomy" id="1542737"/>
    <lineage>
        <taxon>Bacteria</taxon>
        <taxon>Bacillati</taxon>
        <taxon>Actinomycetota</taxon>
        <taxon>Actinomycetes</taxon>
        <taxon>Propionibacteriales</taxon>
        <taxon>Nocardioidaceae</taxon>
        <taxon>Nocardioides</taxon>
    </lineage>
</organism>